<sequence>MNSIETHLCEVNPCSTYLISVKFEEEVYKFLLRKDEIVGETLCLLENEREYVLLHEEQAMKTGVYITGQLKKDLFKGWLWISVNESGIYRKKVKELELETYQFIKESINIDIGNKKGQTPLM</sequence>
<organism evidence="1 2">
    <name type="scientific">Bacillus luti</name>
    <dbReference type="NCBI Taxonomy" id="2026191"/>
    <lineage>
        <taxon>Bacteria</taxon>
        <taxon>Bacillati</taxon>
        <taxon>Bacillota</taxon>
        <taxon>Bacilli</taxon>
        <taxon>Bacillales</taxon>
        <taxon>Bacillaceae</taxon>
        <taxon>Bacillus</taxon>
        <taxon>Bacillus cereus group</taxon>
    </lineage>
</organism>
<proteinExistence type="predicted"/>
<accession>A0A7V7S4L3</accession>
<reference evidence="1 2" key="1">
    <citation type="submission" date="2019-10" db="EMBL/GenBank/DDBJ databases">
        <title>Bacillus from the desert of Cuatro Cinegas, Coahuila.</title>
        <authorList>
            <person name="Olmedo-Alvarez G."/>
            <person name="Saldana S."/>
            <person name="Barcelo D."/>
        </authorList>
    </citation>
    <scope>NUCLEOTIDE SEQUENCE [LARGE SCALE GENOMIC DNA]</scope>
    <source>
        <strain evidence="1 2">CH155b_5T</strain>
    </source>
</reference>
<evidence type="ECO:0000313" key="2">
    <source>
        <dbReference type="Proteomes" id="UP000470409"/>
    </source>
</evidence>
<dbReference type="Proteomes" id="UP000470409">
    <property type="component" value="Unassembled WGS sequence"/>
</dbReference>
<evidence type="ECO:0000313" key="1">
    <source>
        <dbReference type="EMBL" id="KAB2441116.1"/>
    </source>
</evidence>
<gene>
    <name evidence="1" type="ORF">F8163_20270</name>
</gene>
<dbReference type="EMBL" id="WBPG01000026">
    <property type="protein sequence ID" value="KAB2441116.1"/>
    <property type="molecule type" value="Genomic_DNA"/>
</dbReference>
<dbReference type="AlphaFoldDB" id="A0A7V7S4L3"/>
<comment type="caution">
    <text evidence="1">The sequence shown here is derived from an EMBL/GenBank/DDBJ whole genome shotgun (WGS) entry which is preliminary data.</text>
</comment>
<name>A0A7V7S4L3_9BACI</name>
<protein>
    <submittedName>
        <fullName evidence="1">Uncharacterized protein</fullName>
    </submittedName>
</protein>